<dbReference type="EMBL" id="JABWDY010023305">
    <property type="protein sequence ID" value="KAF5191032.1"/>
    <property type="molecule type" value="Genomic_DNA"/>
</dbReference>
<feature type="region of interest" description="Disordered" evidence="1">
    <location>
        <begin position="156"/>
        <end position="280"/>
    </location>
</feature>
<gene>
    <name evidence="2" type="ORF">FRX31_019380</name>
</gene>
<feature type="compositionally biased region" description="Basic and acidic residues" evidence="1">
    <location>
        <begin position="190"/>
        <end position="213"/>
    </location>
</feature>
<evidence type="ECO:0000256" key="1">
    <source>
        <dbReference type="SAM" id="MobiDB-lite"/>
    </source>
</evidence>
<reference evidence="2 3" key="1">
    <citation type="submission" date="2020-06" db="EMBL/GenBank/DDBJ databases">
        <title>Transcriptomic and genomic resources for Thalictrum thalictroides and T. hernandezii: Facilitating candidate gene discovery in an emerging model plant lineage.</title>
        <authorList>
            <person name="Arias T."/>
            <person name="Riano-Pachon D.M."/>
            <person name="Di Stilio V.S."/>
        </authorList>
    </citation>
    <scope>NUCLEOTIDE SEQUENCE [LARGE SCALE GENOMIC DNA]</scope>
    <source>
        <strain evidence="3">cv. WT478/WT964</strain>
        <tissue evidence="2">Leaves</tissue>
    </source>
</reference>
<dbReference type="OrthoDB" id="1939383at2759"/>
<feature type="compositionally biased region" description="Polar residues" evidence="1">
    <location>
        <begin position="225"/>
        <end position="235"/>
    </location>
</feature>
<comment type="caution">
    <text evidence="2">The sequence shown here is derived from an EMBL/GenBank/DDBJ whole genome shotgun (WGS) entry which is preliminary data.</text>
</comment>
<feature type="compositionally biased region" description="Gly residues" evidence="1">
    <location>
        <begin position="238"/>
        <end position="257"/>
    </location>
</feature>
<evidence type="ECO:0000313" key="2">
    <source>
        <dbReference type="EMBL" id="KAF5191032.1"/>
    </source>
</evidence>
<dbReference type="AlphaFoldDB" id="A0A7J6W3D2"/>
<keyword evidence="3" id="KW-1185">Reference proteome</keyword>
<protein>
    <submittedName>
        <fullName evidence="2">Uncharacterized protein</fullName>
    </submittedName>
</protein>
<dbReference type="Proteomes" id="UP000554482">
    <property type="component" value="Unassembled WGS sequence"/>
</dbReference>
<name>A0A7J6W3D2_THATH</name>
<accession>A0A7J6W3D2</accession>
<organism evidence="2 3">
    <name type="scientific">Thalictrum thalictroides</name>
    <name type="common">Rue-anemone</name>
    <name type="synonym">Anemone thalictroides</name>
    <dbReference type="NCBI Taxonomy" id="46969"/>
    <lineage>
        <taxon>Eukaryota</taxon>
        <taxon>Viridiplantae</taxon>
        <taxon>Streptophyta</taxon>
        <taxon>Embryophyta</taxon>
        <taxon>Tracheophyta</taxon>
        <taxon>Spermatophyta</taxon>
        <taxon>Magnoliopsida</taxon>
        <taxon>Ranunculales</taxon>
        <taxon>Ranunculaceae</taxon>
        <taxon>Thalictroideae</taxon>
        <taxon>Thalictrum</taxon>
    </lineage>
</organism>
<sequence length="280" mass="31631">MLRRLSWGASKAYKRNEFDRIIEILERDHEAAKDWLFKEPRKHWARSFFDHTSKCDAVTNNFSESFNAWMVKVRGDPLVQFVDKYSLSLVHMVYERRMASREMGEGLVPYVIHIIEKYCSPYYTIAAFKATYEGIIVPIENEEDWEKVLPEEQVLPPPRIVQSGRPKKLRIRDEDEPETGAGSRRCKKCKGTDHNARTCDRRKAGTLAQEKKAKRDARKAAKKANSGQTNVQEPSANGIGGGSKGGGRGSRGGGRGSRGGRSRGRGVQWWFGEGSVPATQ</sequence>
<proteinExistence type="predicted"/>
<evidence type="ECO:0000313" key="3">
    <source>
        <dbReference type="Proteomes" id="UP000554482"/>
    </source>
</evidence>